<dbReference type="EMBL" id="PSZG01000001">
    <property type="protein sequence ID" value="RKO75481.1"/>
    <property type="molecule type" value="Genomic_DNA"/>
</dbReference>
<dbReference type="InterPro" id="IPR021352">
    <property type="entry name" value="DUF2971"/>
</dbReference>
<sequence length="271" mass="31066">MAIIYHYCSPETFHKIIENKTLWLSATNNMNDFSEGKWVENVLAKVLNDNHTDDNHEWCNNLWRTVVSNNQIAYVSCFSKEGDTLSQWRAYAQDGEGVAIGFDEDKLGLGSGMPIWHAAGGVHSIKLNEIEYIDTHELQREIKSIIFKKGGQYINNVNHLFEITAKINHLSMTIKNPAFEEEKEKRIIYKALIMTDKENRTTQAFPSIGDVKYRISNGYLTSYFDFKFNSNVIKEIVLGPKNKFSQYDIETFLSINGLTKANVGRSTATYR</sequence>
<dbReference type="AlphaFoldDB" id="A0A8B3F621"/>
<name>A0A8B3F621_PECPM</name>
<accession>A0A8B3F621</accession>
<evidence type="ECO:0000313" key="2">
    <source>
        <dbReference type="Proteomes" id="UP000269665"/>
    </source>
</evidence>
<gene>
    <name evidence="1" type="ORF">C5E00_01075</name>
</gene>
<dbReference type="GeneID" id="45850115"/>
<protein>
    <submittedName>
        <fullName evidence="1">DUF2971 domain-containing protein</fullName>
    </submittedName>
</protein>
<comment type="caution">
    <text evidence="1">The sequence shown here is derived from an EMBL/GenBank/DDBJ whole genome shotgun (WGS) entry which is preliminary data.</text>
</comment>
<dbReference type="Pfam" id="PF11185">
    <property type="entry name" value="DUF2971"/>
    <property type="match status" value="1"/>
</dbReference>
<dbReference type="OrthoDB" id="8550178at2"/>
<evidence type="ECO:0000313" key="1">
    <source>
        <dbReference type="EMBL" id="RKO75481.1"/>
    </source>
</evidence>
<dbReference type="KEGG" id="ppar:A8F97_11655"/>
<reference evidence="1 2" key="1">
    <citation type="journal article" date="2018" name="BMC Genomics">
        <title>High genomic variability in the plant pathogenic bacterium Pectobacterium parmentieri deciphered from de novo assembled complete genomes.</title>
        <authorList>
            <person name="Zoledowska S."/>
            <person name="Motyka-Pomagruk A."/>
            <person name="Sledz W."/>
            <person name="Mengoni A."/>
            <person name="Lojkowska E."/>
        </authorList>
    </citation>
    <scope>NUCLEOTIDE SEQUENCE [LARGE SCALE GENOMIC DNA]</scope>
    <source>
        <strain evidence="1 2">IFB5626</strain>
    </source>
</reference>
<dbReference type="RefSeq" id="WP_050512638.1">
    <property type="nucleotide sequence ID" value="NZ_CP015749.1"/>
</dbReference>
<proteinExistence type="predicted"/>
<dbReference type="Proteomes" id="UP000269665">
    <property type="component" value="Unassembled WGS sequence"/>
</dbReference>
<organism evidence="1 2">
    <name type="scientific">Pectobacterium parmentieri</name>
    <dbReference type="NCBI Taxonomy" id="1905730"/>
    <lineage>
        <taxon>Bacteria</taxon>
        <taxon>Pseudomonadati</taxon>
        <taxon>Pseudomonadota</taxon>
        <taxon>Gammaproteobacteria</taxon>
        <taxon>Enterobacterales</taxon>
        <taxon>Pectobacteriaceae</taxon>
        <taxon>Pectobacterium</taxon>
    </lineage>
</organism>